<reference evidence="4 5" key="1">
    <citation type="submission" date="2015-01" db="EMBL/GenBank/DDBJ databases">
        <title>The Genome Sequence of Cladophialophora immunda CBS83496.</title>
        <authorList>
            <consortium name="The Broad Institute Genomics Platform"/>
            <person name="Cuomo C."/>
            <person name="de Hoog S."/>
            <person name="Gorbushina A."/>
            <person name="Stielow B."/>
            <person name="Teixiera M."/>
            <person name="Abouelleil A."/>
            <person name="Chapman S.B."/>
            <person name="Priest M."/>
            <person name="Young S.K."/>
            <person name="Wortman J."/>
            <person name="Nusbaum C."/>
            <person name="Birren B."/>
        </authorList>
    </citation>
    <scope>NUCLEOTIDE SEQUENCE [LARGE SCALE GENOMIC DNA]</scope>
    <source>
        <strain evidence="4 5">CBS 83496</strain>
    </source>
</reference>
<dbReference type="GeneID" id="27348871"/>
<keyword evidence="2" id="KW-0539">Nucleus</keyword>
<dbReference type="OrthoDB" id="5620at2759"/>
<evidence type="ECO:0000256" key="3">
    <source>
        <dbReference type="SAM" id="MobiDB-lite"/>
    </source>
</evidence>
<sequence length="250" mass="28393">MLHFVNLRHPSDGSVGKQERRAAQSHSARATHRKNRQLRMIQHQSRKSHARIKELGAQNLKSNLAISLCLSGLLSPDRKDPFISFVRPFKPIEHFLLDHYVTTVIPLMRCNDAASYYLDCMTRAWVPLALTERGLLDAIFLAACRQICRSCQRPQQQQQFMQLACHYKIACIKSLSDSISVESFFSDATVAKTLMLAYDELAASNIHMYRHHVKAAVRMVDLNGGPQTLGLDGFIEHLISNLCCKLRLYS</sequence>
<evidence type="ECO:0000313" key="4">
    <source>
        <dbReference type="EMBL" id="KIW23930.1"/>
    </source>
</evidence>
<dbReference type="AlphaFoldDB" id="A0A0D2C067"/>
<name>A0A0D2C067_9EURO</name>
<comment type="subcellular location">
    <subcellularLocation>
        <location evidence="1">Nucleus</location>
    </subcellularLocation>
</comment>
<dbReference type="HOGENOM" id="CLU_067182_1_0_1"/>
<dbReference type="InterPro" id="IPR021858">
    <property type="entry name" value="Fun_TF"/>
</dbReference>
<evidence type="ECO:0000313" key="5">
    <source>
        <dbReference type="Proteomes" id="UP000054466"/>
    </source>
</evidence>
<dbReference type="RefSeq" id="XP_016244146.1">
    <property type="nucleotide sequence ID" value="XM_016396955.1"/>
</dbReference>
<accession>A0A0D2C067</accession>
<dbReference type="GO" id="GO:0005634">
    <property type="term" value="C:nucleus"/>
    <property type="evidence" value="ECO:0007669"/>
    <property type="project" value="UniProtKB-SubCell"/>
</dbReference>
<dbReference type="EMBL" id="KN847045">
    <property type="protein sequence ID" value="KIW23930.1"/>
    <property type="molecule type" value="Genomic_DNA"/>
</dbReference>
<dbReference type="PANTHER" id="PTHR37534">
    <property type="entry name" value="TRANSCRIPTIONAL ACTIVATOR PROTEIN UGA3"/>
    <property type="match status" value="1"/>
</dbReference>
<evidence type="ECO:0000256" key="2">
    <source>
        <dbReference type="ARBA" id="ARBA00023242"/>
    </source>
</evidence>
<dbReference type="VEuPathDB" id="FungiDB:PV07_09677"/>
<keyword evidence="5" id="KW-1185">Reference proteome</keyword>
<feature type="region of interest" description="Disordered" evidence="3">
    <location>
        <begin position="1"/>
        <end position="35"/>
    </location>
</feature>
<evidence type="ECO:0000256" key="1">
    <source>
        <dbReference type="ARBA" id="ARBA00004123"/>
    </source>
</evidence>
<protein>
    <submittedName>
        <fullName evidence="4">Uncharacterized protein</fullName>
    </submittedName>
</protein>
<gene>
    <name evidence="4" type="ORF">PV07_09677</name>
</gene>
<organism evidence="4 5">
    <name type="scientific">Cladophialophora immunda</name>
    <dbReference type="NCBI Taxonomy" id="569365"/>
    <lineage>
        <taxon>Eukaryota</taxon>
        <taxon>Fungi</taxon>
        <taxon>Dikarya</taxon>
        <taxon>Ascomycota</taxon>
        <taxon>Pezizomycotina</taxon>
        <taxon>Eurotiomycetes</taxon>
        <taxon>Chaetothyriomycetidae</taxon>
        <taxon>Chaetothyriales</taxon>
        <taxon>Herpotrichiellaceae</taxon>
        <taxon>Cladophialophora</taxon>
    </lineage>
</organism>
<dbReference type="Proteomes" id="UP000054466">
    <property type="component" value="Unassembled WGS sequence"/>
</dbReference>
<dbReference type="STRING" id="569365.A0A0D2C067"/>
<dbReference type="Pfam" id="PF11951">
    <property type="entry name" value="Fungal_trans_2"/>
    <property type="match status" value="1"/>
</dbReference>
<dbReference type="PANTHER" id="PTHR37534:SF20">
    <property type="entry name" value="PRO1A C6 ZINK-FINGER PROTEIN"/>
    <property type="match status" value="1"/>
</dbReference>
<proteinExistence type="predicted"/>